<accession>A0A2U9IHV7</accession>
<dbReference type="AlphaFoldDB" id="A0A2U9IHV7"/>
<keyword evidence="2" id="KW-1185">Reference proteome</keyword>
<dbReference type="Proteomes" id="UP000248044">
    <property type="component" value="Chromosome"/>
</dbReference>
<proteinExistence type="predicted"/>
<gene>
    <name evidence="1" type="ORF">DFR85_14495</name>
</gene>
<organism evidence="1 2">
    <name type="scientific">Acidianus brierleyi</name>
    <dbReference type="NCBI Taxonomy" id="41673"/>
    <lineage>
        <taxon>Archaea</taxon>
        <taxon>Thermoproteota</taxon>
        <taxon>Thermoprotei</taxon>
        <taxon>Sulfolobales</taxon>
        <taxon>Sulfolobaceae</taxon>
        <taxon>Acidianus</taxon>
    </lineage>
</organism>
<sequence length="158" mass="18790">MDLSKEIFSSDVIDKIKDQPNLITQLVELLSSNDKDVKHKAWEILQKLIENNVIKDKNLIIDLLCYKDEGSRYRVWNFVPKMIEMKIINENDIKSSKQCLFQMLTTDNIDVRALTWYSTLPQVLPYLNKDEIYQYLKYCKDLLNSSWKDIIEETCQEF</sequence>
<dbReference type="RefSeq" id="WP_110271496.1">
    <property type="nucleotide sequence ID" value="NZ_CP029289.2"/>
</dbReference>
<evidence type="ECO:0000313" key="1">
    <source>
        <dbReference type="EMBL" id="AWR95618.1"/>
    </source>
</evidence>
<protein>
    <recommendedName>
        <fullName evidence="3">HEAT repeat domain-containing protein</fullName>
    </recommendedName>
</protein>
<dbReference type="InterPro" id="IPR016024">
    <property type="entry name" value="ARM-type_fold"/>
</dbReference>
<reference evidence="1 2" key="1">
    <citation type="submission" date="2018-05" db="EMBL/GenBank/DDBJ databases">
        <title>Complete Genome Sequences of Extremely Thermoacidophilic, Metal-Mobilizing Type-Strain Members of the Archaeal Family Sulfolobaceae: Acidianus brierleyi DSM-1651T, Acidianus sulfidivorans DSM-18786T, Metallosphaera hakonensis DSM-7519T, and Metallosphaera prunae DSM-10039T.</title>
        <authorList>
            <person name="Counts J.A."/>
            <person name="Kelly R.M."/>
        </authorList>
    </citation>
    <scope>NUCLEOTIDE SEQUENCE [LARGE SCALE GENOMIC DNA]</scope>
    <source>
        <strain evidence="1 2">DSM 1651</strain>
    </source>
</reference>
<dbReference type="InterPro" id="IPR011989">
    <property type="entry name" value="ARM-like"/>
</dbReference>
<dbReference type="EMBL" id="CP029289">
    <property type="protein sequence ID" value="AWR95618.1"/>
    <property type="molecule type" value="Genomic_DNA"/>
</dbReference>
<evidence type="ECO:0008006" key="3">
    <source>
        <dbReference type="Google" id="ProtNLM"/>
    </source>
</evidence>
<dbReference type="Gene3D" id="1.25.10.10">
    <property type="entry name" value="Leucine-rich Repeat Variant"/>
    <property type="match status" value="1"/>
</dbReference>
<dbReference type="GeneID" id="36833389"/>
<evidence type="ECO:0000313" key="2">
    <source>
        <dbReference type="Proteomes" id="UP000248044"/>
    </source>
</evidence>
<dbReference type="SUPFAM" id="SSF48371">
    <property type="entry name" value="ARM repeat"/>
    <property type="match status" value="1"/>
</dbReference>
<dbReference type="OrthoDB" id="41688at2157"/>
<dbReference type="KEGG" id="abri:DFR85_14495"/>
<name>A0A2U9IHV7_9CREN</name>